<gene>
    <name evidence="8" type="ORF">A3G33_10570</name>
</gene>
<evidence type="ECO:0000313" key="9">
    <source>
        <dbReference type="Proteomes" id="UP000178187"/>
    </source>
</evidence>
<feature type="domain" description="Amine oxidase" evidence="7">
    <location>
        <begin position="14"/>
        <end position="265"/>
    </location>
</feature>
<evidence type="ECO:0000256" key="3">
    <source>
        <dbReference type="ARBA" id="ARBA00022827"/>
    </source>
</evidence>
<organism evidence="8 9">
    <name type="scientific">Candidatus Danuiimicrobium aquiferis</name>
    <dbReference type="NCBI Taxonomy" id="1801832"/>
    <lineage>
        <taxon>Bacteria</taxon>
        <taxon>Pseudomonadati</taxon>
        <taxon>Candidatus Omnitrophota</taxon>
        <taxon>Candidatus Danuiimicrobium</taxon>
    </lineage>
</organism>
<keyword evidence="4 6" id="KW-0560">Oxidoreductase</keyword>
<dbReference type="InterPro" id="IPR036188">
    <property type="entry name" value="FAD/NAD-bd_sf"/>
</dbReference>
<dbReference type="SUPFAM" id="SSF54373">
    <property type="entry name" value="FAD-linked reductases, C-terminal domain"/>
    <property type="match status" value="1"/>
</dbReference>
<dbReference type="SUPFAM" id="SSF51905">
    <property type="entry name" value="FAD/NAD(P)-binding domain"/>
    <property type="match status" value="1"/>
</dbReference>
<comment type="similarity">
    <text evidence="6">Belongs to the protoporphyrinogen/coproporphyrinogen oxidase family. Coproporphyrinogen III oxidase subfamily.</text>
</comment>
<evidence type="ECO:0000256" key="2">
    <source>
        <dbReference type="ARBA" id="ARBA00022630"/>
    </source>
</evidence>
<name>A0A1G1KR79_9BACT</name>
<dbReference type="InterPro" id="IPR004572">
    <property type="entry name" value="Protoporphyrinogen_oxidase"/>
</dbReference>
<dbReference type="GO" id="GO:0004729">
    <property type="term" value="F:oxygen-dependent protoporphyrinogen oxidase activity"/>
    <property type="evidence" value="ECO:0007669"/>
    <property type="project" value="UniProtKB-UniRule"/>
</dbReference>
<evidence type="ECO:0000256" key="4">
    <source>
        <dbReference type="ARBA" id="ARBA00023002"/>
    </source>
</evidence>
<dbReference type="InterPro" id="IPR002937">
    <property type="entry name" value="Amino_oxidase"/>
</dbReference>
<protein>
    <recommendedName>
        <fullName evidence="6">Coproporphyrinogen III oxidase</fullName>
        <ecNumber evidence="6">1.3.3.15</ecNumber>
    </recommendedName>
</protein>
<comment type="catalytic activity">
    <reaction evidence="6">
        <text>coproporphyrinogen III + 3 O2 = coproporphyrin III + 3 H2O2</text>
        <dbReference type="Rhea" id="RHEA:43436"/>
        <dbReference type="ChEBI" id="CHEBI:15379"/>
        <dbReference type="ChEBI" id="CHEBI:16240"/>
        <dbReference type="ChEBI" id="CHEBI:57309"/>
        <dbReference type="ChEBI" id="CHEBI:131725"/>
        <dbReference type="EC" id="1.3.3.15"/>
    </reaction>
</comment>
<comment type="cofactor">
    <cofactor evidence="1 6">
        <name>FAD</name>
        <dbReference type="ChEBI" id="CHEBI:57692"/>
    </cofactor>
</comment>
<dbReference type="Pfam" id="PF01593">
    <property type="entry name" value="Amino_oxidase"/>
    <property type="match status" value="2"/>
</dbReference>
<comment type="function">
    <text evidence="6">Involved in coproporphyrin-dependent heme b biosynthesis. Catalyzes the oxidation of coproporphyrinogen III to coproporphyrin III.</text>
</comment>
<comment type="subcellular location">
    <subcellularLocation>
        <location evidence="6">Cytoplasm</location>
    </subcellularLocation>
</comment>
<keyword evidence="3 6" id="KW-0274">FAD</keyword>
<dbReference type="EC" id="1.3.3.15" evidence="6"/>
<evidence type="ECO:0000313" key="8">
    <source>
        <dbReference type="EMBL" id="OGW95413.1"/>
    </source>
</evidence>
<reference evidence="8 9" key="1">
    <citation type="journal article" date="2016" name="Nat. Commun.">
        <title>Thousands of microbial genomes shed light on interconnected biogeochemical processes in an aquifer system.</title>
        <authorList>
            <person name="Anantharaman K."/>
            <person name="Brown C.T."/>
            <person name="Hug L.A."/>
            <person name="Sharon I."/>
            <person name="Castelle C.J."/>
            <person name="Probst A.J."/>
            <person name="Thomas B.C."/>
            <person name="Singh A."/>
            <person name="Wilkins M.J."/>
            <person name="Karaoz U."/>
            <person name="Brodie E.L."/>
            <person name="Williams K.H."/>
            <person name="Hubbard S.S."/>
            <person name="Banfield J.F."/>
        </authorList>
    </citation>
    <scope>NUCLEOTIDE SEQUENCE [LARGE SCALE GENOMIC DNA]</scope>
</reference>
<comment type="caution">
    <text evidence="8">The sequence shown here is derived from an EMBL/GenBank/DDBJ whole genome shotgun (WGS) entry which is preliminary data.</text>
</comment>
<dbReference type="GO" id="GO:0005737">
    <property type="term" value="C:cytoplasm"/>
    <property type="evidence" value="ECO:0007669"/>
    <property type="project" value="UniProtKB-SubCell"/>
</dbReference>
<dbReference type="GO" id="GO:0006783">
    <property type="term" value="P:heme biosynthetic process"/>
    <property type="evidence" value="ECO:0007669"/>
    <property type="project" value="UniProtKB-UniRule"/>
</dbReference>
<evidence type="ECO:0000259" key="7">
    <source>
        <dbReference type="Pfam" id="PF01593"/>
    </source>
</evidence>
<keyword evidence="6" id="KW-0963">Cytoplasm</keyword>
<keyword evidence="5 6" id="KW-0350">Heme biosynthesis</keyword>
<evidence type="ECO:0000256" key="5">
    <source>
        <dbReference type="ARBA" id="ARBA00023133"/>
    </source>
</evidence>
<dbReference type="EMBL" id="MHFR01000063">
    <property type="protein sequence ID" value="OGW95413.1"/>
    <property type="molecule type" value="Genomic_DNA"/>
</dbReference>
<dbReference type="AlphaFoldDB" id="A0A1G1KR79"/>
<sequence length="524" mass="57982">MKEKKKIVIVGGGISGMATAYRLSELSRAQGIPVEITVVEAGSRLGGVIESKRQDGFLLEGGPDSFISEKPAAQELAKRLGIANEIIGTNDKFRRSFIYKKGNLIPVPEGFYLIAPSQIRAFLQTHLLDWRTKFRMGCEVFIPKRSTNEDESVANFVRRRFGKATLEEVAQPMIGGIYTADPEYLSLEATMPQFLELERTYGSVIKGLLLRRNAKRKNSTQSASGPRYSLFLSFKEGMKELVDSVVKNSPDVRFKLNATAVCVTRMSRSTNPFGFFSFPLKACGYDKKTIPPTSLLNSSRNQCWQVDFENGATLEADAVCIALSACQAAPLVISVAPHLAKQLAAIPYESVATVNLAYKRSDIPHKLDGFGFVVPAITKRKIVACSFSSVKFDGRAPGGMVLLRVFVGGAFHREIYALDDNEMTRTVTDELRHYLGIEKLPLFTSISRYPRTMPQYQVGHLDMIRSIQAQLSDFPGLYLTGNAYRGIGVPDCIKWAESAAEAMYTFLKEKRKSADLNSVKGSSK</sequence>
<feature type="domain" description="Amine oxidase" evidence="7">
    <location>
        <begin position="305"/>
        <end position="503"/>
    </location>
</feature>
<dbReference type="PANTHER" id="PTHR42923:SF3">
    <property type="entry name" value="PROTOPORPHYRINOGEN OXIDASE"/>
    <property type="match status" value="1"/>
</dbReference>
<evidence type="ECO:0000256" key="6">
    <source>
        <dbReference type="RuleBase" id="RU364052"/>
    </source>
</evidence>
<proteinExistence type="inferred from homology"/>
<dbReference type="PANTHER" id="PTHR42923">
    <property type="entry name" value="PROTOPORPHYRINOGEN OXIDASE"/>
    <property type="match status" value="1"/>
</dbReference>
<comment type="pathway">
    <text evidence="6">Porphyrin-containing compound metabolism; protoheme biosynthesis.</text>
</comment>
<dbReference type="InterPro" id="IPR050464">
    <property type="entry name" value="Zeta_carotene_desat/Oxidored"/>
</dbReference>
<evidence type="ECO:0000256" key="1">
    <source>
        <dbReference type="ARBA" id="ARBA00001974"/>
    </source>
</evidence>
<dbReference type="UniPathway" id="UPA00252"/>
<dbReference type="Gene3D" id="3.50.50.60">
    <property type="entry name" value="FAD/NAD(P)-binding domain"/>
    <property type="match status" value="2"/>
</dbReference>
<dbReference type="Proteomes" id="UP000178187">
    <property type="component" value="Unassembled WGS sequence"/>
</dbReference>
<accession>A0A1G1KR79</accession>
<dbReference type="NCBIfam" id="TIGR00562">
    <property type="entry name" value="proto_IX_ox"/>
    <property type="match status" value="2"/>
</dbReference>
<keyword evidence="2 6" id="KW-0285">Flavoprotein</keyword>